<dbReference type="Proteomes" id="UP000707356">
    <property type="component" value="Unassembled WGS sequence"/>
</dbReference>
<sequence length="70" mass="7621">MHESAFPVPEFFDDKLIDCFPGMTKRELFAGLAMAGMLSLDLDNTAQQLAAEAVLAADLLIQELNKPPAQ</sequence>
<dbReference type="EMBL" id="JAHHHV010000057">
    <property type="protein sequence ID" value="MBW4465664.1"/>
    <property type="molecule type" value="Genomic_DNA"/>
</dbReference>
<evidence type="ECO:0000313" key="1">
    <source>
        <dbReference type="EMBL" id="MBW4465664.1"/>
    </source>
</evidence>
<accession>A0A951PA96</accession>
<name>A0A951PA96_9CYAN</name>
<organism evidence="1 2">
    <name type="scientific">Pegethrix bostrychoides GSE-TBD4-15B</name>
    <dbReference type="NCBI Taxonomy" id="2839662"/>
    <lineage>
        <taxon>Bacteria</taxon>
        <taxon>Bacillati</taxon>
        <taxon>Cyanobacteriota</taxon>
        <taxon>Cyanophyceae</taxon>
        <taxon>Oculatellales</taxon>
        <taxon>Oculatellaceae</taxon>
        <taxon>Pegethrix</taxon>
    </lineage>
</organism>
<reference evidence="1" key="2">
    <citation type="journal article" date="2022" name="Microbiol. Resour. Announc.">
        <title>Metagenome Sequencing to Explore Phylogenomics of Terrestrial Cyanobacteria.</title>
        <authorList>
            <person name="Ward R.D."/>
            <person name="Stajich J.E."/>
            <person name="Johansen J.R."/>
            <person name="Huntemann M."/>
            <person name="Clum A."/>
            <person name="Foster B."/>
            <person name="Foster B."/>
            <person name="Roux S."/>
            <person name="Palaniappan K."/>
            <person name="Varghese N."/>
            <person name="Mukherjee S."/>
            <person name="Reddy T.B.K."/>
            <person name="Daum C."/>
            <person name="Copeland A."/>
            <person name="Chen I.A."/>
            <person name="Ivanova N.N."/>
            <person name="Kyrpides N.C."/>
            <person name="Shapiro N."/>
            <person name="Eloe-Fadrosh E.A."/>
            <person name="Pietrasiak N."/>
        </authorList>
    </citation>
    <scope>NUCLEOTIDE SEQUENCE</scope>
    <source>
        <strain evidence="1">GSE-TBD4-15B</strain>
    </source>
</reference>
<protein>
    <submittedName>
        <fullName evidence="1">Uncharacterized protein</fullName>
    </submittedName>
</protein>
<dbReference type="AlphaFoldDB" id="A0A951PA96"/>
<comment type="caution">
    <text evidence="1">The sequence shown here is derived from an EMBL/GenBank/DDBJ whole genome shotgun (WGS) entry which is preliminary data.</text>
</comment>
<proteinExistence type="predicted"/>
<evidence type="ECO:0000313" key="2">
    <source>
        <dbReference type="Proteomes" id="UP000707356"/>
    </source>
</evidence>
<reference evidence="1" key="1">
    <citation type="submission" date="2021-05" db="EMBL/GenBank/DDBJ databases">
        <authorList>
            <person name="Pietrasiak N."/>
            <person name="Ward R."/>
            <person name="Stajich J.E."/>
            <person name="Kurbessoian T."/>
        </authorList>
    </citation>
    <scope>NUCLEOTIDE SEQUENCE</scope>
    <source>
        <strain evidence="1">GSE-TBD4-15B</strain>
    </source>
</reference>
<gene>
    <name evidence="1" type="ORF">KME07_09520</name>
</gene>